<dbReference type="Gene3D" id="3.40.50.300">
    <property type="entry name" value="P-loop containing nucleotide triphosphate hydrolases"/>
    <property type="match status" value="1"/>
</dbReference>
<dbReference type="PROSITE" id="PS51371">
    <property type="entry name" value="CBS"/>
    <property type="match status" value="2"/>
</dbReference>
<dbReference type="Gene3D" id="3.10.580.10">
    <property type="entry name" value="CBS-domain"/>
    <property type="match status" value="1"/>
</dbReference>
<evidence type="ECO:0000313" key="13">
    <source>
        <dbReference type="EMBL" id="PLT28581.1"/>
    </source>
</evidence>
<dbReference type="InterPro" id="IPR017871">
    <property type="entry name" value="ABC_transporter-like_CS"/>
</dbReference>
<dbReference type="RefSeq" id="WP_101644728.1">
    <property type="nucleotide sequence ID" value="NZ_PGUY01000057.1"/>
</dbReference>
<dbReference type="InterPro" id="IPR003439">
    <property type="entry name" value="ABC_transporter-like_ATP-bd"/>
</dbReference>
<dbReference type="GO" id="GO:0016887">
    <property type="term" value="F:ATP hydrolysis activity"/>
    <property type="evidence" value="ECO:0007669"/>
    <property type="project" value="UniProtKB-UniRule"/>
</dbReference>
<dbReference type="EC" id="7.6.2.9" evidence="10"/>
<keyword evidence="4 10" id="KW-0547">Nucleotide-binding</keyword>
<proteinExistence type="inferred from homology"/>
<dbReference type="Pfam" id="PF00005">
    <property type="entry name" value="ABC_tran"/>
    <property type="match status" value="1"/>
</dbReference>
<dbReference type="GO" id="GO:0006865">
    <property type="term" value="P:amino acid transport"/>
    <property type="evidence" value="ECO:0007669"/>
    <property type="project" value="UniProtKB-UniRule"/>
</dbReference>
<evidence type="ECO:0000256" key="7">
    <source>
        <dbReference type="ARBA" id="ARBA00052482"/>
    </source>
</evidence>
<dbReference type="GO" id="GO:0005524">
    <property type="term" value="F:ATP binding"/>
    <property type="evidence" value="ECO:0007669"/>
    <property type="project" value="UniProtKB-UniRule"/>
</dbReference>
<protein>
    <recommendedName>
        <fullName evidence="10">Quaternary amine transport ATP-binding protein</fullName>
        <ecNumber evidence="10">7.6.2.9</ecNumber>
    </recommendedName>
</protein>
<accession>A0A2N5M2J9</accession>
<dbReference type="PROSITE" id="PS50893">
    <property type="entry name" value="ABC_TRANSPORTER_2"/>
    <property type="match status" value="1"/>
</dbReference>
<keyword evidence="2 10" id="KW-0813">Transport</keyword>
<evidence type="ECO:0000256" key="4">
    <source>
        <dbReference type="ARBA" id="ARBA00022741"/>
    </source>
</evidence>
<evidence type="ECO:0000256" key="9">
    <source>
        <dbReference type="PROSITE-ProRule" id="PRU00703"/>
    </source>
</evidence>
<dbReference type="SMART" id="SM00382">
    <property type="entry name" value="AAA"/>
    <property type="match status" value="1"/>
</dbReference>
<dbReference type="PANTHER" id="PTHR43117">
    <property type="entry name" value="OSMOPROTECTANT IMPORT ATP-BINDING PROTEIN OSMV"/>
    <property type="match status" value="1"/>
</dbReference>
<dbReference type="GO" id="GO:0005886">
    <property type="term" value="C:plasma membrane"/>
    <property type="evidence" value="ECO:0007669"/>
    <property type="project" value="UniProtKB-SubCell"/>
</dbReference>
<dbReference type="InterPro" id="IPR027417">
    <property type="entry name" value="P-loop_NTPase"/>
</dbReference>
<evidence type="ECO:0000259" key="12">
    <source>
        <dbReference type="PROSITE" id="PS51371"/>
    </source>
</evidence>
<evidence type="ECO:0000256" key="3">
    <source>
        <dbReference type="ARBA" id="ARBA00022737"/>
    </source>
</evidence>
<evidence type="ECO:0000256" key="8">
    <source>
        <dbReference type="ARBA" id="ARBA00063934"/>
    </source>
</evidence>
<dbReference type="PROSITE" id="PS00211">
    <property type="entry name" value="ABC_TRANSPORTER_1"/>
    <property type="match status" value="1"/>
</dbReference>
<keyword evidence="3" id="KW-0677">Repeat</keyword>
<dbReference type="Pfam" id="PF00571">
    <property type="entry name" value="CBS"/>
    <property type="match status" value="2"/>
</dbReference>
<feature type="domain" description="ABC transporter" evidence="11">
    <location>
        <begin position="2"/>
        <end position="237"/>
    </location>
</feature>
<feature type="domain" description="CBS" evidence="12">
    <location>
        <begin position="326"/>
        <end position="385"/>
    </location>
</feature>
<dbReference type="SMART" id="SM00116">
    <property type="entry name" value="CBS"/>
    <property type="match status" value="2"/>
</dbReference>
<dbReference type="InterPro" id="IPR003593">
    <property type="entry name" value="AAA+_ATPase"/>
</dbReference>
<dbReference type="Proteomes" id="UP000234748">
    <property type="component" value="Unassembled WGS sequence"/>
</dbReference>
<evidence type="ECO:0000259" key="11">
    <source>
        <dbReference type="PROSITE" id="PS50893"/>
    </source>
</evidence>
<name>A0A2N5M2J9_9BACI</name>
<keyword evidence="10" id="KW-0997">Cell inner membrane</keyword>
<dbReference type="EMBL" id="PGUY01000057">
    <property type="protein sequence ID" value="PLT28581.1"/>
    <property type="molecule type" value="Genomic_DNA"/>
</dbReference>
<dbReference type="SUPFAM" id="SSF52540">
    <property type="entry name" value="P-loop containing nucleoside triphosphate hydrolases"/>
    <property type="match status" value="1"/>
</dbReference>
<keyword evidence="6 9" id="KW-0129">CBS domain</keyword>
<keyword evidence="5 10" id="KW-0067">ATP-binding</keyword>
<organism evidence="13 14">
    <name type="scientific">Peribacillus deserti</name>
    <dbReference type="NCBI Taxonomy" id="673318"/>
    <lineage>
        <taxon>Bacteria</taxon>
        <taxon>Bacillati</taxon>
        <taxon>Bacillota</taxon>
        <taxon>Bacilli</taxon>
        <taxon>Bacillales</taxon>
        <taxon>Bacillaceae</taxon>
        <taxon>Peribacillus</taxon>
    </lineage>
</organism>
<comment type="catalytic activity">
    <reaction evidence="7">
        <text>a quaternary ammonium(out) + ATP + H2O = a quaternary ammonium(in) + ADP + phosphate + H(+)</text>
        <dbReference type="Rhea" id="RHEA:11036"/>
        <dbReference type="ChEBI" id="CHEBI:15377"/>
        <dbReference type="ChEBI" id="CHEBI:15378"/>
        <dbReference type="ChEBI" id="CHEBI:30616"/>
        <dbReference type="ChEBI" id="CHEBI:35267"/>
        <dbReference type="ChEBI" id="CHEBI:43474"/>
        <dbReference type="ChEBI" id="CHEBI:456216"/>
        <dbReference type="EC" id="7.6.2.9"/>
    </reaction>
</comment>
<evidence type="ECO:0000256" key="6">
    <source>
        <dbReference type="ARBA" id="ARBA00023122"/>
    </source>
</evidence>
<dbReference type="InterPro" id="IPR000644">
    <property type="entry name" value="CBS_dom"/>
</dbReference>
<dbReference type="FunFam" id="3.40.50.300:FF:000425">
    <property type="entry name" value="Probable ABC transporter, ATP-binding subunit"/>
    <property type="match status" value="1"/>
</dbReference>
<dbReference type="OrthoDB" id="9802264at2"/>
<comment type="caution">
    <text evidence="13">The sequence shown here is derived from an EMBL/GenBank/DDBJ whole genome shotgun (WGS) entry which is preliminary data.</text>
</comment>
<evidence type="ECO:0000256" key="2">
    <source>
        <dbReference type="ARBA" id="ARBA00022448"/>
    </source>
</evidence>
<sequence length="387" mass="43455">MIRFEKVYKRYADGFQALKDINLDLEAGKIHVFIGPSGCGKSTTMKHINRLITPTEGKVFIDGEDITAVNPVQLRRKIGYVIQNIGLFPHMTIAENVAVVPRLLKWDEIKIQNKVNELLSLVNLPPETYRNRFPGELSGGQQQRVGVIRALAAEPDIILMDEPFSALDPISREQLQDELTNLQENIQKTIVFVTHDMDEAIKIADNIVLMKAGEVIQVGTPEQILRHPANDFVKEFIGKKRLVEHRENTMFTNFDEGVPSVREVMIDKPVTAAPQRGLASSLNLMEQRRVDSLIVVDKHRKLLGYAPILNVLGHISDETKVLADVMQSFTFSVKPEDPFTAALEYMGQNNAPYVPVVNEENILVGAVTRGSIVRLMSEVYPVIEEVL</sequence>
<feature type="domain" description="CBS" evidence="12">
    <location>
        <begin position="265"/>
        <end position="321"/>
    </location>
</feature>
<evidence type="ECO:0000256" key="1">
    <source>
        <dbReference type="ARBA" id="ARBA00005417"/>
    </source>
</evidence>
<comment type="subunit">
    <text evidence="8">The complex is composed of two ATP-binding proteins (OpuCA), two transmembrane proteins (OpuCB and OpuCD) and a solute-binding protein (OpuCC).</text>
</comment>
<keyword evidence="10" id="KW-1003">Cell membrane</keyword>
<comment type="subunit">
    <text evidence="10">The complex is probably composed of two ATP-binding proteins, two transmembrane proteins and a solute-binding protein.</text>
</comment>
<keyword evidence="10" id="KW-0472">Membrane</keyword>
<gene>
    <name evidence="13" type="ORF">CUU66_18030</name>
</gene>
<dbReference type="GO" id="GO:0031460">
    <property type="term" value="P:glycine betaine transport"/>
    <property type="evidence" value="ECO:0007669"/>
    <property type="project" value="InterPro"/>
</dbReference>
<dbReference type="GO" id="GO:0015418">
    <property type="term" value="F:ABC-type quaternary ammonium compound transporting activity"/>
    <property type="evidence" value="ECO:0007669"/>
    <property type="project" value="UniProtKB-EC"/>
</dbReference>
<dbReference type="InterPro" id="IPR046342">
    <property type="entry name" value="CBS_dom_sf"/>
</dbReference>
<reference evidence="13 14" key="1">
    <citation type="submission" date="2017-11" db="EMBL/GenBank/DDBJ databases">
        <title>Comparitive Functional Genomics of Dry Heat Resistant strains isolated from the Viking Spacecraft.</title>
        <authorList>
            <person name="Seuylemezian A."/>
            <person name="Cooper K."/>
            <person name="Vaishampayan P."/>
        </authorList>
    </citation>
    <scope>NUCLEOTIDE SEQUENCE [LARGE SCALE GENOMIC DNA]</scope>
    <source>
        <strain evidence="13 14">V1-29</strain>
    </source>
</reference>
<dbReference type="PANTHER" id="PTHR43117:SF3">
    <property type="entry name" value="CHOLINE TRANSPORT ATP-BINDING PROTEIN OPUBA"/>
    <property type="match status" value="1"/>
</dbReference>
<dbReference type="InterPro" id="IPR005892">
    <property type="entry name" value="Gly-betaine_transp_ATP-bd"/>
</dbReference>
<comment type="subcellular location">
    <subcellularLocation>
        <location evidence="10">Cell inner membrane</location>
        <topology evidence="10">Peripheral membrane protein</topology>
    </subcellularLocation>
</comment>
<dbReference type="CDD" id="cd03295">
    <property type="entry name" value="ABC_OpuCA_Osmoprotection"/>
    <property type="match status" value="1"/>
</dbReference>
<dbReference type="NCBIfam" id="TIGR01186">
    <property type="entry name" value="proV"/>
    <property type="match status" value="1"/>
</dbReference>
<comment type="similarity">
    <text evidence="1 10">Belongs to the ABC transporter superfamily.</text>
</comment>
<dbReference type="SUPFAM" id="SSF54631">
    <property type="entry name" value="CBS-domain pair"/>
    <property type="match status" value="1"/>
</dbReference>
<evidence type="ECO:0000313" key="14">
    <source>
        <dbReference type="Proteomes" id="UP000234748"/>
    </source>
</evidence>
<evidence type="ECO:0000256" key="5">
    <source>
        <dbReference type="ARBA" id="ARBA00022840"/>
    </source>
</evidence>
<evidence type="ECO:0000256" key="10">
    <source>
        <dbReference type="RuleBase" id="RU369116"/>
    </source>
</evidence>
<keyword evidence="14" id="KW-1185">Reference proteome</keyword>
<dbReference type="AlphaFoldDB" id="A0A2N5M2J9"/>